<evidence type="ECO:0000313" key="1">
    <source>
        <dbReference type="EMBL" id="OAP61077.1"/>
    </source>
</evidence>
<dbReference type="Proteomes" id="UP000078343">
    <property type="component" value="Unassembled WGS sequence"/>
</dbReference>
<evidence type="ECO:0000313" key="2">
    <source>
        <dbReference type="Proteomes" id="UP000078343"/>
    </source>
</evidence>
<dbReference type="GeneID" id="30007448"/>
<comment type="caution">
    <text evidence="1">The sequence shown here is derived from an EMBL/GenBank/DDBJ whole genome shotgun (WGS) entry which is preliminary data.</text>
</comment>
<name>A0A178ZMQ8_9EURO</name>
<reference evidence="1 2" key="1">
    <citation type="submission" date="2016-04" db="EMBL/GenBank/DDBJ databases">
        <title>Draft genome of Fonsecaea erecta CBS 125763.</title>
        <authorList>
            <person name="Weiss V.A."/>
            <person name="Vicente V.A."/>
            <person name="Raittz R.T."/>
            <person name="Moreno L.F."/>
            <person name="De Souza E.M."/>
            <person name="Pedrosa F.O."/>
            <person name="Steffens M.B."/>
            <person name="Faoro H."/>
            <person name="Tadra-Sfeir M.Z."/>
            <person name="Najafzadeh M.J."/>
            <person name="Felipe M.S."/>
            <person name="Teixeira M."/>
            <person name="Sun J."/>
            <person name="Xi L."/>
            <person name="Gomes R."/>
            <person name="De Azevedo C.M."/>
            <person name="Salgado C.G."/>
            <person name="Da Silva M.B."/>
            <person name="Nascimento M.F."/>
            <person name="Queiroz-Telles F."/>
            <person name="Attili D.S."/>
            <person name="Gorbushina A."/>
        </authorList>
    </citation>
    <scope>NUCLEOTIDE SEQUENCE [LARGE SCALE GENOMIC DNA]</scope>
    <source>
        <strain evidence="1 2">CBS 125763</strain>
    </source>
</reference>
<sequence>MYTLKIVQKDAQTVPPTPSDLANFGIHQIFRREAFRTVGYSRYLPLTELDKDTHDLPQEIYDRMKPALRLATLFVKLLTPKFARIMSAQVENCPLANGRRGLLLTDEWVDDVPDVTASFAKLCTNYRFTLLAEDEFPRSFCAVHDGVAGTSGLLTHIPEAKFDHVYPQTALRSSLLELFVAEEWETMCTEEKYNYYFMLATTLVHQLAHAVWIDRVLSRHPHEGFETGEIEICEPEARCRRNQMFAELGSEMELELFGCLPALPHFETPTIAERACMDDEPYKVLFALLDKNARHIDICQASNSTIYSFFDPQFWASLEENRFPNYVIELLANRRLPRRRLSNPLSDPTFLADFDAPIISVPLPGMFKNKPAITADNELVG</sequence>
<dbReference type="OrthoDB" id="10254945at2759"/>
<dbReference type="EMBL" id="LVYI01000003">
    <property type="protein sequence ID" value="OAP61077.1"/>
    <property type="molecule type" value="Genomic_DNA"/>
</dbReference>
<dbReference type="AlphaFoldDB" id="A0A178ZMQ8"/>
<gene>
    <name evidence="1" type="ORF">AYL99_03278</name>
</gene>
<proteinExistence type="predicted"/>
<organism evidence="1 2">
    <name type="scientific">Fonsecaea erecta</name>
    <dbReference type="NCBI Taxonomy" id="1367422"/>
    <lineage>
        <taxon>Eukaryota</taxon>
        <taxon>Fungi</taxon>
        <taxon>Dikarya</taxon>
        <taxon>Ascomycota</taxon>
        <taxon>Pezizomycotina</taxon>
        <taxon>Eurotiomycetes</taxon>
        <taxon>Chaetothyriomycetidae</taxon>
        <taxon>Chaetothyriales</taxon>
        <taxon>Herpotrichiellaceae</taxon>
        <taxon>Fonsecaea</taxon>
    </lineage>
</organism>
<protein>
    <submittedName>
        <fullName evidence="1">Uncharacterized protein</fullName>
    </submittedName>
</protein>
<dbReference type="RefSeq" id="XP_018694444.1">
    <property type="nucleotide sequence ID" value="XM_018834794.1"/>
</dbReference>
<accession>A0A178ZMQ8</accession>
<keyword evidence="2" id="KW-1185">Reference proteome</keyword>